<dbReference type="EMBL" id="RQJX01000018">
    <property type="protein sequence ID" value="RQN02733.1"/>
    <property type="molecule type" value="Genomic_DNA"/>
</dbReference>
<organism evidence="1 2">
    <name type="scientific">Aeromicrobium camelliae</name>
    <dbReference type="NCBI Taxonomy" id="1538144"/>
    <lineage>
        <taxon>Bacteria</taxon>
        <taxon>Bacillati</taxon>
        <taxon>Actinomycetota</taxon>
        <taxon>Actinomycetes</taxon>
        <taxon>Propionibacteriales</taxon>
        <taxon>Nocardioidaceae</taxon>
        <taxon>Aeromicrobium</taxon>
    </lineage>
</organism>
<evidence type="ECO:0000313" key="1">
    <source>
        <dbReference type="EMBL" id="RQN02733.1"/>
    </source>
</evidence>
<dbReference type="OrthoDB" id="3531920at2"/>
<protein>
    <submittedName>
        <fullName evidence="1">Uncharacterized protein</fullName>
    </submittedName>
</protein>
<dbReference type="InterPro" id="IPR046080">
    <property type="entry name" value="DUF6098"/>
</dbReference>
<dbReference type="Pfam" id="PF19593">
    <property type="entry name" value="DUF6098"/>
    <property type="match status" value="1"/>
</dbReference>
<accession>A0A3N6WN02</accession>
<name>A0A3N6WN02_9ACTN</name>
<evidence type="ECO:0000313" key="2">
    <source>
        <dbReference type="Proteomes" id="UP000275225"/>
    </source>
</evidence>
<comment type="caution">
    <text evidence="1">The sequence shown here is derived from an EMBL/GenBank/DDBJ whole genome shotgun (WGS) entry which is preliminary data.</text>
</comment>
<gene>
    <name evidence="1" type="ORF">EHW97_12575</name>
</gene>
<reference evidence="1 2" key="1">
    <citation type="submission" date="2018-11" db="EMBL/GenBank/DDBJ databases">
        <authorList>
            <person name="Li F."/>
        </authorList>
    </citation>
    <scope>NUCLEOTIDE SEQUENCE [LARGE SCALE GENOMIC DNA]</scope>
    <source>
        <strain evidence="1 2">YS17T</strain>
    </source>
</reference>
<proteinExistence type="predicted"/>
<sequence>MRWCAVETIDVVSSLEELEDLLKRDETVYVRYSEGYDADASSGSFDTESGLELPGLSVNPLTPEAWWTCPVRDWLARQLCQYKHLHEKNPERHAWALTGTLAGRGPDCEPLLVDVVPLARLSDDLLAEAEDVYTSNFDAGNGPED</sequence>
<dbReference type="AlphaFoldDB" id="A0A3N6WN02"/>
<keyword evidence="2" id="KW-1185">Reference proteome</keyword>
<dbReference type="Proteomes" id="UP000275225">
    <property type="component" value="Unassembled WGS sequence"/>
</dbReference>